<dbReference type="Gene3D" id="3.40.50.1000">
    <property type="entry name" value="HAD superfamily/HAD-like"/>
    <property type="match status" value="1"/>
</dbReference>
<dbReference type="Pfam" id="PF13419">
    <property type="entry name" value="HAD_2"/>
    <property type="match status" value="1"/>
</dbReference>
<reference evidence="5 6" key="1">
    <citation type="submission" date="2016-11" db="EMBL/GenBank/DDBJ databases">
        <title>Study of marine rhodopsin-containing bacteria.</title>
        <authorList>
            <person name="Yoshizawa S."/>
            <person name="Kumagai Y."/>
            <person name="Kogure K."/>
        </authorList>
    </citation>
    <scope>NUCLEOTIDE SEQUENCE [LARGE SCALE GENOMIC DNA]</scope>
    <source>
        <strain evidence="5 6">SG-29</strain>
    </source>
</reference>
<name>A0A259U042_9BACT</name>
<evidence type="ECO:0000256" key="2">
    <source>
        <dbReference type="ARBA" id="ARBA00004818"/>
    </source>
</evidence>
<dbReference type="RefSeq" id="WP_179271134.1">
    <property type="nucleotide sequence ID" value="NZ_MQWB01000001.1"/>
</dbReference>
<evidence type="ECO:0000256" key="4">
    <source>
        <dbReference type="ARBA" id="ARBA00013078"/>
    </source>
</evidence>
<dbReference type="SUPFAM" id="SSF56784">
    <property type="entry name" value="HAD-like"/>
    <property type="match status" value="1"/>
</dbReference>
<dbReference type="GO" id="GO:0006281">
    <property type="term" value="P:DNA repair"/>
    <property type="evidence" value="ECO:0007669"/>
    <property type="project" value="TreeGrafter"/>
</dbReference>
<dbReference type="InterPro" id="IPR036412">
    <property type="entry name" value="HAD-like_sf"/>
</dbReference>
<comment type="pathway">
    <text evidence="2">Organic acid metabolism; glycolate biosynthesis; glycolate from 2-phosphoglycolate: step 1/1.</text>
</comment>
<evidence type="ECO:0000256" key="3">
    <source>
        <dbReference type="ARBA" id="ARBA00006171"/>
    </source>
</evidence>
<dbReference type="AlphaFoldDB" id="A0A259U042"/>
<dbReference type="SFLD" id="SFLDG01129">
    <property type="entry name" value="C1.5:_HAD__Beta-PGM__Phosphata"/>
    <property type="match status" value="1"/>
</dbReference>
<dbReference type="EC" id="3.1.3.18" evidence="4"/>
<dbReference type="PANTHER" id="PTHR43434:SF1">
    <property type="entry name" value="PHOSPHOGLYCOLATE PHOSPHATASE"/>
    <property type="match status" value="1"/>
</dbReference>
<proteinExistence type="inferred from homology"/>
<dbReference type="InterPro" id="IPR041492">
    <property type="entry name" value="HAD_2"/>
</dbReference>
<dbReference type="Proteomes" id="UP000216446">
    <property type="component" value="Unassembled WGS sequence"/>
</dbReference>
<comment type="similarity">
    <text evidence="3">Belongs to the HAD-like hydrolase superfamily. CbbY/CbbZ/Gph/YieH family.</text>
</comment>
<accession>A0A259U042</accession>
<gene>
    <name evidence="5" type="ORF">BSZ36_10615</name>
</gene>
<sequence>MVLLFDIDGTLLQSHGVGRRAVEHSLQAHFGRPFDTQSVPFSGKTDPQIFREILSDPDIAGDLDLDLDVAVRQACEAYARRMHATWDEATVDALPGAVELVEQLGARGEPLGLLTGNLEPMAHLKVGRIGLGEAFAFGAYGSDREARNELPLVALERARGLFERPLAAEDLVLIGDTPRDVEAAQAVGAKSVAVATGRYDMDALNQTGATVVLETLEAFSLDALA</sequence>
<evidence type="ECO:0000313" key="5">
    <source>
        <dbReference type="EMBL" id="OZC03393.1"/>
    </source>
</evidence>
<comment type="catalytic activity">
    <reaction evidence="1">
        <text>2-phosphoglycolate + H2O = glycolate + phosphate</text>
        <dbReference type="Rhea" id="RHEA:14369"/>
        <dbReference type="ChEBI" id="CHEBI:15377"/>
        <dbReference type="ChEBI" id="CHEBI:29805"/>
        <dbReference type="ChEBI" id="CHEBI:43474"/>
        <dbReference type="ChEBI" id="CHEBI:58033"/>
        <dbReference type="EC" id="3.1.3.18"/>
    </reaction>
</comment>
<dbReference type="InterPro" id="IPR050155">
    <property type="entry name" value="HAD-like_hydrolase_sf"/>
</dbReference>
<dbReference type="InterPro" id="IPR023198">
    <property type="entry name" value="PGP-like_dom2"/>
</dbReference>
<dbReference type="InterPro" id="IPR023214">
    <property type="entry name" value="HAD_sf"/>
</dbReference>
<organism evidence="5 6">
    <name type="scientific">Rubricoccus marinus</name>
    <dbReference type="NCBI Taxonomy" id="716817"/>
    <lineage>
        <taxon>Bacteria</taxon>
        <taxon>Pseudomonadati</taxon>
        <taxon>Rhodothermota</taxon>
        <taxon>Rhodothermia</taxon>
        <taxon>Rhodothermales</taxon>
        <taxon>Rubricoccaceae</taxon>
        <taxon>Rubricoccus</taxon>
    </lineage>
</organism>
<evidence type="ECO:0000313" key="6">
    <source>
        <dbReference type="Proteomes" id="UP000216446"/>
    </source>
</evidence>
<dbReference type="GO" id="GO:0008967">
    <property type="term" value="F:phosphoglycolate phosphatase activity"/>
    <property type="evidence" value="ECO:0007669"/>
    <property type="project" value="UniProtKB-EC"/>
</dbReference>
<keyword evidence="6" id="KW-1185">Reference proteome</keyword>
<dbReference type="SFLD" id="SFLDS00003">
    <property type="entry name" value="Haloacid_Dehalogenase"/>
    <property type="match status" value="1"/>
</dbReference>
<comment type="caution">
    <text evidence="5">The sequence shown here is derived from an EMBL/GenBank/DDBJ whole genome shotgun (WGS) entry which is preliminary data.</text>
</comment>
<protein>
    <recommendedName>
        <fullName evidence="4">phosphoglycolate phosphatase</fullName>
        <ecNumber evidence="4">3.1.3.18</ecNumber>
    </recommendedName>
</protein>
<dbReference type="Gene3D" id="1.10.150.240">
    <property type="entry name" value="Putative phosphatase, domain 2"/>
    <property type="match status" value="1"/>
</dbReference>
<dbReference type="InParanoid" id="A0A259U042"/>
<dbReference type="PANTHER" id="PTHR43434">
    <property type="entry name" value="PHOSPHOGLYCOLATE PHOSPHATASE"/>
    <property type="match status" value="1"/>
</dbReference>
<dbReference type="EMBL" id="MQWB01000001">
    <property type="protein sequence ID" value="OZC03393.1"/>
    <property type="molecule type" value="Genomic_DNA"/>
</dbReference>
<evidence type="ECO:0000256" key="1">
    <source>
        <dbReference type="ARBA" id="ARBA00000830"/>
    </source>
</evidence>